<evidence type="ECO:0000256" key="1">
    <source>
        <dbReference type="SAM" id="MobiDB-lite"/>
    </source>
</evidence>
<dbReference type="Gene3D" id="3.40.30.10">
    <property type="entry name" value="Glutaredoxin"/>
    <property type="match status" value="1"/>
</dbReference>
<gene>
    <name evidence="2" type="ORF">JF922_23435</name>
</gene>
<dbReference type="EMBL" id="JAEKNR010000232">
    <property type="protein sequence ID" value="MBJ7601010.1"/>
    <property type="molecule type" value="Genomic_DNA"/>
</dbReference>
<comment type="caution">
    <text evidence="2">The sequence shown here is derived from an EMBL/GenBank/DDBJ whole genome shotgun (WGS) entry which is preliminary data.</text>
</comment>
<sequence>MSESGARDLQLRWRYFSLTQVNNQQEGWTVWGASADDPGAKGRLAFHAAEASRLQGRFDNFHAALLEARHAEGLDLDDRAVIEEVAGLAGLDLDRFRGDLADGSLIQALARDHREAVDQLGVFGTPTFHLPGRGAAYVRVRPAPEGEAALRVFDQVVSITAEEPYFLELKRSRRRPQEPGAVSLPAAEAPVARSSGSRPRGS</sequence>
<dbReference type="SUPFAM" id="SSF52833">
    <property type="entry name" value="Thioredoxin-like"/>
    <property type="match status" value="1"/>
</dbReference>
<dbReference type="Proteomes" id="UP000612893">
    <property type="component" value="Unassembled WGS sequence"/>
</dbReference>
<dbReference type="InterPro" id="IPR036249">
    <property type="entry name" value="Thioredoxin-like_sf"/>
</dbReference>
<organism evidence="2 3">
    <name type="scientific">Candidatus Nephthysia bennettiae</name>
    <dbReference type="NCBI Taxonomy" id="3127016"/>
    <lineage>
        <taxon>Bacteria</taxon>
        <taxon>Bacillati</taxon>
        <taxon>Candidatus Dormiibacterota</taxon>
        <taxon>Candidatus Dormibacteria</taxon>
        <taxon>Candidatus Dormibacterales</taxon>
        <taxon>Candidatus Dormibacteraceae</taxon>
        <taxon>Candidatus Nephthysia</taxon>
    </lineage>
</organism>
<feature type="region of interest" description="Disordered" evidence="1">
    <location>
        <begin position="170"/>
        <end position="202"/>
    </location>
</feature>
<protein>
    <submittedName>
        <fullName evidence="2">DsbA family protein</fullName>
    </submittedName>
</protein>
<accession>A0A934N559</accession>
<dbReference type="Pfam" id="PF22234">
    <property type="entry name" value="Rv2466c-like"/>
    <property type="match status" value="1"/>
</dbReference>
<evidence type="ECO:0000313" key="3">
    <source>
        <dbReference type="Proteomes" id="UP000612893"/>
    </source>
</evidence>
<keyword evidence="3" id="KW-1185">Reference proteome</keyword>
<dbReference type="InterPro" id="IPR053977">
    <property type="entry name" value="Rv2466c-like"/>
</dbReference>
<dbReference type="AlphaFoldDB" id="A0A934N559"/>
<proteinExistence type="predicted"/>
<name>A0A934N559_9BACT</name>
<reference evidence="2" key="1">
    <citation type="submission" date="2020-10" db="EMBL/GenBank/DDBJ databases">
        <title>Ca. Dormibacterota MAGs.</title>
        <authorList>
            <person name="Montgomery K."/>
        </authorList>
    </citation>
    <scope>NUCLEOTIDE SEQUENCE [LARGE SCALE GENOMIC DNA]</scope>
    <source>
        <strain evidence="2">SC8812_S17_10</strain>
    </source>
</reference>
<evidence type="ECO:0000313" key="2">
    <source>
        <dbReference type="EMBL" id="MBJ7601010.1"/>
    </source>
</evidence>